<evidence type="ECO:0000313" key="2">
    <source>
        <dbReference type="Proteomes" id="UP000799753"/>
    </source>
</evidence>
<accession>A0A6A6SBG6</accession>
<dbReference type="Proteomes" id="UP000799753">
    <property type="component" value="Unassembled WGS sequence"/>
</dbReference>
<reference evidence="1" key="1">
    <citation type="journal article" date="2020" name="Stud. Mycol.">
        <title>101 Dothideomycetes genomes: a test case for predicting lifestyles and emergence of pathogens.</title>
        <authorList>
            <person name="Haridas S."/>
            <person name="Albert R."/>
            <person name="Binder M."/>
            <person name="Bloem J."/>
            <person name="Labutti K."/>
            <person name="Salamov A."/>
            <person name="Andreopoulos B."/>
            <person name="Baker S."/>
            <person name="Barry K."/>
            <person name="Bills G."/>
            <person name="Bluhm B."/>
            <person name="Cannon C."/>
            <person name="Castanera R."/>
            <person name="Culley D."/>
            <person name="Daum C."/>
            <person name="Ezra D."/>
            <person name="Gonzalez J."/>
            <person name="Henrissat B."/>
            <person name="Kuo A."/>
            <person name="Liang C."/>
            <person name="Lipzen A."/>
            <person name="Lutzoni F."/>
            <person name="Magnuson J."/>
            <person name="Mondo S."/>
            <person name="Nolan M."/>
            <person name="Ohm R."/>
            <person name="Pangilinan J."/>
            <person name="Park H.-J."/>
            <person name="Ramirez L."/>
            <person name="Alfaro M."/>
            <person name="Sun H."/>
            <person name="Tritt A."/>
            <person name="Yoshinaga Y."/>
            <person name="Zwiers L.-H."/>
            <person name="Turgeon B."/>
            <person name="Goodwin S."/>
            <person name="Spatafora J."/>
            <person name="Crous P."/>
            <person name="Grigoriev I."/>
        </authorList>
    </citation>
    <scope>NUCLEOTIDE SEQUENCE</scope>
    <source>
        <strain evidence="1">CBS 473.64</strain>
    </source>
</reference>
<dbReference type="AlphaFoldDB" id="A0A6A6SBG6"/>
<organism evidence="1 2">
    <name type="scientific">Massarina eburnea CBS 473.64</name>
    <dbReference type="NCBI Taxonomy" id="1395130"/>
    <lineage>
        <taxon>Eukaryota</taxon>
        <taxon>Fungi</taxon>
        <taxon>Dikarya</taxon>
        <taxon>Ascomycota</taxon>
        <taxon>Pezizomycotina</taxon>
        <taxon>Dothideomycetes</taxon>
        <taxon>Pleosporomycetidae</taxon>
        <taxon>Pleosporales</taxon>
        <taxon>Massarineae</taxon>
        <taxon>Massarinaceae</taxon>
        <taxon>Massarina</taxon>
    </lineage>
</organism>
<name>A0A6A6SBG6_9PLEO</name>
<proteinExistence type="predicted"/>
<keyword evidence="2" id="KW-1185">Reference proteome</keyword>
<protein>
    <submittedName>
        <fullName evidence="1">Uncharacterized protein</fullName>
    </submittedName>
</protein>
<evidence type="ECO:0000313" key="1">
    <source>
        <dbReference type="EMBL" id="KAF2644910.1"/>
    </source>
</evidence>
<gene>
    <name evidence="1" type="ORF">P280DRAFT_183304</name>
</gene>
<sequence length="94" mass="11006">MQVIMPTYYISPPCPPSYKPNTISRRRVTFPHNHPSICDRHMHTTNHGRLNNVHECAAQYAVLHRKTFLYLRLCILYGDKMGRCFKEIMGLDCV</sequence>
<dbReference type="EMBL" id="MU006778">
    <property type="protein sequence ID" value="KAF2644910.1"/>
    <property type="molecule type" value="Genomic_DNA"/>
</dbReference>